<dbReference type="RefSeq" id="WP_190957332.1">
    <property type="nucleotide sequence ID" value="NZ_JACJTU010000023.1"/>
</dbReference>
<dbReference type="PANTHER" id="PTHR11814">
    <property type="entry name" value="SULFATE TRANSPORTER"/>
    <property type="match status" value="1"/>
</dbReference>
<evidence type="ECO:0000256" key="4">
    <source>
        <dbReference type="ARBA" id="ARBA00023136"/>
    </source>
</evidence>
<evidence type="ECO:0000256" key="3">
    <source>
        <dbReference type="ARBA" id="ARBA00022989"/>
    </source>
</evidence>
<protein>
    <submittedName>
        <fullName evidence="7">SulP family inorganic anion transporter</fullName>
    </submittedName>
</protein>
<comment type="subcellular location">
    <subcellularLocation>
        <location evidence="1">Membrane</location>
        <topology evidence="1">Multi-pass membrane protein</topology>
    </subcellularLocation>
</comment>
<feature type="transmembrane region" description="Helical" evidence="5">
    <location>
        <begin position="20"/>
        <end position="40"/>
    </location>
</feature>
<name>A0ABR8KDB4_9NOSO</name>
<feature type="transmembrane region" description="Helical" evidence="5">
    <location>
        <begin position="47"/>
        <end position="66"/>
    </location>
</feature>
<sequence length="507" mass="54519">MRNLKTIVDKSSFTTEVPASFVVFLVALPLCMGIAIASGLPPSRGIITGIVGGIIVGAVSGSPMLVSGPAAGLAVVVAEVVQQYGIEMVGPILLLAGLIQLLAGIFKLGQLFRAMSPAVIYGMLAGIGVLIFASQFHVMLDDKPRIHGIENLLTIPNAIYKALFPIDSSVHHLAALIGATTIISLLLWEKFKPRSLKLIPGALVGVVIGTAIATVYRFPIQYVDVPGNLLQAIQLPTPASLPRLIQAPVLIDAIVIAFIASTESLLSAVAVDRLHTGPRTNFDRELTAQGIGNIICGFLGALPMTGVIARSSVNVEAGAKTRLSTILHGVWLLILVIAVPTLLKIIPISSLAAILVVTGYKLIEVEHIRQLKKYGRFPLVIFSATLIGIVVTDLITGVLIGILLTAVLLIHKMSVLNIEIIKHENNQRIDIHLQGAATFVRLPKLANILELVPPGRELHVYMQDLAYIDHSCLDLLSVWAKQQQKMGSTLTMQWDRLIERNRKPFTL</sequence>
<evidence type="ECO:0000256" key="5">
    <source>
        <dbReference type="SAM" id="Phobius"/>
    </source>
</evidence>
<gene>
    <name evidence="7" type="ORF">H6H03_22980</name>
</gene>
<feature type="transmembrane region" description="Helical" evidence="5">
    <location>
        <begin position="377"/>
        <end position="410"/>
    </location>
</feature>
<comment type="caution">
    <text evidence="7">The sequence shown here is derived from an EMBL/GenBank/DDBJ whole genome shotgun (WGS) entry which is preliminary data.</text>
</comment>
<feature type="transmembrane region" description="Helical" evidence="5">
    <location>
        <begin position="249"/>
        <end position="271"/>
    </location>
</feature>
<dbReference type="InterPro" id="IPR011547">
    <property type="entry name" value="SLC26A/SulP_dom"/>
</dbReference>
<keyword evidence="3 5" id="KW-1133">Transmembrane helix</keyword>
<keyword evidence="8" id="KW-1185">Reference proteome</keyword>
<reference evidence="7 8" key="1">
    <citation type="journal article" date="2020" name="ISME J.">
        <title>Comparative genomics reveals insights into cyanobacterial evolution and habitat adaptation.</title>
        <authorList>
            <person name="Chen M.Y."/>
            <person name="Teng W.K."/>
            <person name="Zhao L."/>
            <person name="Hu C.X."/>
            <person name="Zhou Y.K."/>
            <person name="Han B.P."/>
            <person name="Song L.R."/>
            <person name="Shu W.S."/>
        </authorList>
    </citation>
    <scope>NUCLEOTIDE SEQUENCE [LARGE SCALE GENOMIC DNA]</scope>
    <source>
        <strain evidence="7 8">FACHB-159</strain>
    </source>
</reference>
<feature type="transmembrane region" description="Helical" evidence="5">
    <location>
        <begin position="118"/>
        <end position="138"/>
    </location>
</feature>
<keyword evidence="4 5" id="KW-0472">Membrane</keyword>
<dbReference type="Proteomes" id="UP000637383">
    <property type="component" value="Unassembled WGS sequence"/>
</dbReference>
<feature type="transmembrane region" description="Helical" evidence="5">
    <location>
        <begin position="86"/>
        <end position="106"/>
    </location>
</feature>
<evidence type="ECO:0000313" key="8">
    <source>
        <dbReference type="Proteomes" id="UP000637383"/>
    </source>
</evidence>
<feature type="domain" description="SLC26A/SulP transporter" evidence="6">
    <location>
        <begin position="13"/>
        <end position="385"/>
    </location>
</feature>
<evidence type="ECO:0000313" key="7">
    <source>
        <dbReference type="EMBL" id="MBD2736719.1"/>
    </source>
</evidence>
<feature type="transmembrane region" description="Helical" evidence="5">
    <location>
        <begin position="170"/>
        <end position="188"/>
    </location>
</feature>
<evidence type="ECO:0000256" key="1">
    <source>
        <dbReference type="ARBA" id="ARBA00004141"/>
    </source>
</evidence>
<dbReference type="InterPro" id="IPR001902">
    <property type="entry name" value="SLC26A/SulP_fam"/>
</dbReference>
<feature type="transmembrane region" description="Helical" evidence="5">
    <location>
        <begin position="291"/>
        <end position="309"/>
    </location>
</feature>
<evidence type="ECO:0000256" key="2">
    <source>
        <dbReference type="ARBA" id="ARBA00022692"/>
    </source>
</evidence>
<accession>A0ABR8KDB4</accession>
<keyword evidence="2 5" id="KW-0812">Transmembrane</keyword>
<proteinExistence type="predicted"/>
<feature type="transmembrane region" description="Helical" evidence="5">
    <location>
        <begin position="329"/>
        <end position="357"/>
    </location>
</feature>
<evidence type="ECO:0000259" key="6">
    <source>
        <dbReference type="Pfam" id="PF00916"/>
    </source>
</evidence>
<dbReference type="EMBL" id="JACJTU010000023">
    <property type="protein sequence ID" value="MBD2736719.1"/>
    <property type="molecule type" value="Genomic_DNA"/>
</dbReference>
<feature type="transmembrane region" description="Helical" evidence="5">
    <location>
        <begin position="200"/>
        <end position="220"/>
    </location>
</feature>
<dbReference type="Pfam" id="PF00916">
    <property type="entry name" value="Sulfate_transp"/>
    <property type="match status" value="1"/>
</dbReference>
<organism evidence="7 8">
    <name type="scientific">Nostoc paludosum FACHB-159</name>
    <dbReference type="NCBI Taxonomy" id="2692908"/>
    <lineage>
        <taxon>Bacteria</taxon>
        <taxon>Bacillati</taxon>
        <taxon>Cyanobacteriota</taxon>
        <taxon>Cyanophyceae</taxon>
        <taxon>Nostocales</taxon>
        <taxon>Nostocaceae</taxon>
        <taxon>Nostoc</taxon>
    </lineage>
</organism>